<gene>
    <name evidence="13" type="ORF">KIH74_05050</name>
</gene>
<comment type="similarity">
    <text evidence="3">Belongs to the class II aldolase/RraA-like family.</text>
</comment>
<comment type="function">
    <text evidence="8">Catalyzes the aldol cleavage of 4-hydroxy-4-methyl-2-oxoglutarate (HMG) into 2 molecules of pyruvate. Also contains a secondary oxaloacetate (OAA) decarboxylase activity due to the common pyruvate enolate transition state formed following C-C bond cleavage in the retro-aldol and decarboxylation reactions.</text>
</comment>
<protein>
    <recommendedName>
        <fullName evidence="7">Putative 4-hydroxy-4-methyl-2-oxoglutarate aldolase</fullName>
        <ecNumber evidence="6">4.1.1.112</ecNumber>
        <ecNumber evidence="5">4.1.3.17</ecNumber>
    </recommendedName>
    <alternativeName>
        <fullName evidence="11">Oxaloacetate decarboxylase</fullName>
    </alternativeName>
    <alternativeName>
        <fullName evidence="9">Regulator of ribonuclease activity homolog</fullName>
    </alternativeName>
    <alternativeName>
        <fullName evidence="10">RraA-like protein</fullName>
    </alternativeName>
</protein>
<organism evidence="13 14">
    <name type="scientific">Kineosporia corallincola</name>
    <dbReference type="NCBI Taxonomy" id="2835133"/>
    <lineage>
        <taxon>Bacteria</taxon>
        <taxon>Bacillati</taxon>
        <taxon>Actinomycetota</taxon>
        <taxon>Actinomycetes</taxon>
        <taxon>Kineosporiales</taxon>
        <taxon>Kineosporiaceae</taxon>
        <taxon>Kineosporia</taxon>
    </lineage>
</organism>
<reference evidence="13 14" key="1">
    <citation type="submission" date="2021-05" db="EMBL/GenBank/DDBJ databases">
        <title>Kineosporia and Streptomyces sp. nov. two new marine actinobacteria isolated from Coral.</title>
        <authorList>
            <person name="Buangrab K."/>
            <person name="Sutthacheep M."/>
            <person name="Yeemin T."/>
            <person name="Harunari E."/>
            <person name="Igarashi Y."/>
            <person name="Kanchanasin P."/>
            <person name="Tanasupawat S."/>
            <person name="Phongsopitanun W."/>
        </authorList>
    </citation>
    <scope>NUCLEOTIDE SEQUENCE [LARGE SCALE GENOMIC DNA]</scope>
    <source>
        <strain evidence="13 14">J2-2</strain>
    </source>
</reference>
<evidence type="ECO:0000256" key="9">
    <source>
        <dbReference type="ARBA" id="ARBA00029596"/>
    </source>
</evidence>
<evidence type="ECO:0000313" key="13">
    <source>
        <dbReference type="EMBL" id="MBT0768278.1"/>
    </source>
</evidence>
<dbReference type="InterPro" id="IPR036704">
    <property type="entry name" value="RraA/RraA-like_sf"/>
</dbReference>
<evidence type="ECO:0000256" key="5">
    <source>
        <dbReference type="ARBA" id="ARBA00012213"/>
    </source>
</evidence>
<comment type="caution">
    <text evidence="13">The sequence shown here is derived from an EMBL/GenBank/DDBJ whole genome shotgun (WGS) entry which is preliminary data.</text>
</comment>
<dbReference type="EMBL" id="JAHBAY010000002">
    <property type="protein sequence ID" value="MBT0768278.1"/>
    <property type="molecule type" value="Genomic_DNA"/>
</dbReference>
<dbReference type="SUPFAM" id="SSF89562">
    <property type="entry name" value="RraA-like"/>
    <property type="match status" value="1"/>
</dbReference>
<evidence type="ECO:0000313" key="14">
    <source>
        <dbReference type="Proteomes" id="UP001197247"/>
    </source>
</evidence>
<comment type="catalytic activity">
    <reaction evidence="1">
        <text>4-hydroxy-4-methyl-2-oxoglutarate = 2 pyruvate</text>
        <dbReference type="Rhea" id="RHEA:22748"/>
        <dbReference type="ChEBI" id="CHEBI:15361"/>
        <dbReference type="ChEBI" id="CHEBI:58276"/>
        <dbReference type="EC" id="4.1.3.17"/>
    </reaction>
</comment>
<proteinExistence type="inferred from homology"/>
<evidence type="ECO:0000256" key="7">
    <source>
        <dbReference type="ARBA" id="ARBA00016549"/>
    </source>
</evidence>
<comment type="subunit">
    <text evidence="4">Homotrimer.</text>
</comment>
<dbReference type="PANTHER" id="PTHR33254">
    <property type="entry name" value="4-HYDROXY-4-METHYL-2-OXOGLUTARATE ALDOLASE 3-RELATED"/>
    <property type="match status" value="1"/>
</dbReference>
<accession>A0ABS5TBQ8</accession>
<dbReference type="CDD" id="cd16841">
    <property type="entry name" value="RraA_family"/>
    <property type="match status" value="1"/>
</dbReference>
<evidence type="ECO:0000256" key="1">
    <source>
        <dbReference type="ARBA" id="ARBA00001342"/>
    </source>
</evidence>
<name>A0ABS5TBQ8_9ACTN</name>
<evidence type="ECO:0000256" key="12">
    <source>
        <dbReference type="ARBA" id="ARBA00047973"/>
    </source>
</evidence>
<evidence type="ECO:0000256" key="2">
    <source>
        <dbReference type="ARBA" id="ARBA00001968"/>
    </source>
</evidence>
<comment type="catalytic activity">
    <reaction evidence="12">
        <text>oxaloacetate + H(+) = pyruvate + CO2</text>
        <dbReference type="Rhea" id="RHEA:15641"/>
        <dbReference type="ChEBI" id="CHEBI:15361"/>
        <dbReference type="ChEBI" id="CHEBI:15378"/>
        <dbReference type="ChEBI" id="CHEBI:16452"/>
        <dbReference type="ChEBI" id="CHEBI:16526"/>
        <dbReference type="EC" id="4.1.1.112"/>
    </reaction>
</comment>
<comment type="cofactor">
    <cofactor evidence="2">
        <name>a divalent metal cation</name>
        <dbReference type="ChEBI" id="CHEBI:60240"/>
    </cofactor>
</comment>
<keyword evidence="14" id="KW-1185">Reference proteome</keyword>
<dbReference type="PANTHER" id="PTHR33254:SF4">
    <property type="entry name" value="4-HYDROXY-4-METHYL-2-OXOGLUTARATE ALDOLASE 3-RELATED"/>
    <property type="match status" value="1"/>
</dbReference>
<dbReference type="EC" id="4.1.3.17" evidence="5"/>
<dbReference type="Gene3D" id="3.50.30.40">
    <property type="entry name" value="Ribonuclease E inhibitor RraA/RraA-like"/>
    <property type="match status" value="1"/>
</dbReference>
<dbReference type="Pfam" id="PF03737">
    <property type="entry name" value="RraA-like"/>
    <property type="match status" value="1"/>
</dbReference>
<dbReference type="EC" id="4.1.1.112" evidence="6"/>
<evidence type="ECO:0000256" key="11">
    <source>
        <dbReference type="ARBA" id="ARBA00032305"/>
    </source>
</evidence>
<evidence type="ECO:0000256" key="10">
    <source>
        <dbReference type="ARBA" id="ARBA00030169"/>
    </source>
</evidence>
<dbReference type="InterPro" id="IPR005493">
    <property type="entry name" value="RraA/RraA-like"/>
</dbReference>
<evidence type="ECO:0000256" key="6">
    <source>
        <dbReference type="ARBA" id="ARBA00012947"/>
    </source>
</evidence>
<evidence type="ECO:0000256" key="4">
    <source>
        <dbReference type="ARBA" id="ARBA00011233"/>
    </source>
</evidence>
<dbReference type="Proteomes" id="UP001197247">
    <property type="component" value="Unassembled WGS sequence"/>
</dbReference>
<dbReference type="RefSeq" id="WP_214154579.1">
    <property type="nucleotide sequence ID" value="NZ_JAHBAY010000002.1"/>
</dbReference>
<sequence length="209" mass="22079">MSGPGVYEQLAALGVATVYEAAGRRGLIDVDLEQLLPGTSVAGPARIAACAQDDNWAVHKVMPAVRPGEVLVLTMPEPRPVALVGDLLLTQARVAGAAGVLVDASTRDVADVRDLGLPVWTRWRRVRGAVKDTPGEIDVPVTVGGQRIEPGDVVLMDADGACVVPAARVAQVLEAALARQAREAAARARYADGEFSYDVNGLREREDRL</sequence>
<evidence type="ECO:0000256" key="3">
    <source>
        <dbReference type="ARBA" id="ARBA00008621"/>
    </source>
</evidence>
<evidence type="ECO:0000256" key="8">
    <source>
        <dbReference type="ARBA" id="ARBA00025046"/>
    </source>
</evidence>